<dbReference type="AlphaFoldDB" id="A0A8J8GCN4"/>
<keyword evidence="2" id="KW-1185">Reference proteome</keyword>
<dbReference type="EMBL" id="JABSNO010000042">
    <property type="protein sequence ID" value="NRS94077.1"/>
    <property type="molecule type" value="Genomic_DNA"/>
</dbReference>
<accession>A0A8J8GCN4</accession>
<evidence type="ECO:0000313" key="1">
    <source>
        <dbReference type="EMBL" id="NRS94077.1"/>
    </source>
</evidence>
<gene>
    <name evidence="1" type="ORF">HNQ03_003177</name>
</gene>
<organism evidence="1 2">
    <name type="scientific">Frigoriflavimonas asaccharolytica</name>
    <dbReference type="NCBI Taxonomy" id="2735899"/>
    <lineage>
        <taxon>Bacteria</taxon>
        <taxon>Pseudomonadati</taxon>
        <taxon>Bacteroidota</taxon>
        <taxon>Flavobacteriia</taxon>
        <taxon>Flavobacteriales</taxon>
        <taxon>Weeksellaceae</taxon>
        <taxon>Frigoriflavimonas</taxon>
    </lineage>
</organism>
<dbReference type="Proteomes" id="UP000610746">
    <property type="component" value="Unassembled WGS sequence"/>
</dbReference>
<sequence>MKNYIIILCFVFTSCGKIEIQSNENNKLKYDTVQNKEFVEIGNKNLPLTVFPKKWYVQADEEEISMSKKDSVNQNKMEQLDFFDEVHGKLISTDMYTMFLIDKSKNEKLDSLFLINSFSISNKEIFYVKYYKSLDDTNYDYPPKEKNIDILIFTEKKLRKRIPVYSNKSYPYAVEKKVGYLNKLGILHVKTFEIQEEGVIYVKEETIDCREYLK</sequence>
<reference evidence="1" key="1">
    <citation type="submission" date="2020-05" db="EMBL/GenBank/DDBJ databases">
        <title>Genomic Encyclopedia of Type Strains, Phase IV (KMG-V): Genome sequencing to study the core and pangenomes of soil and plant-associated prokaryotes.</title>
        <authorList>
            <person name="Whitman W."/>
        </authorList>
    </citation>
    <scope>NUCLEOTIDE SEQUENCE</scope>
    <source>
        <strain evidence="1">16F</strain>
    </source>
</reference>
<dbReference type="RefSeq" id="WP_173780608.1">
    <property type="nucleotide sequence ID" value="NZ_JABSNO010000042.1"/>
</dbReference>
<evidence type="ECO:0000313" key="2">
    <source>
        <dbReference type="Proteomes" id="UP000610746"/>
    </source>
</evidence>
<dbReference type="PROSITE" id="PS51257">
    <property type="entry name" value="PROKAR_LIPOPROTEIN"/>
    <property type="match status" value="1"/>
</dbReference>
<evidence type="ECO:0008006" key="3">
    <source>
        <dbReference type="Google" id="ProtNLM"/>
    </source>
</evidence>
<name>A0A8J8GCN4_9FLAO</name>
<protein>
    <recommendedName>
        <fullName evidence="3">Lipoprotein</fullName>
    </recommendedName>
</protein>
<proteinExistence type="predicted"/>
<comment type="caution">
    <text evidence="1">The sequence shown here is derived from an EMBL/GenBank/DDBJ whole genome shotgun (WGS) entry which is preliminary data.</text>
</comment>